<protein>
    <submittedName>
        <fullName evidence="2">GNAT family N-acetyltransferase</fullName>
    </submittedName>
</protein>
<dbReference type="PROSITE" id="PS51186">
    <property type="entry name" value="GNAT"/>
    <property type="match status" value="1"/>
</dbReference>
<dbReference type="Pfam" id="PF13302">
    <property type="entry name" value="Acetyltransf_3"/>
    <property type="match status" value="1"/>
</dbReference>
<dbReference type="CDD" id="cd04301">
    <property type="entry name" value="NAT_SF"/>
    <property type="match status" value="1"/>
</dbReference>
<dbReference type="SUPFAM" id="SSF55729">
    <property type="entry name" value="Acyl-CoA N-acyltransferases (Nat)"/>
    <property type="match status" value="1"/>
</dbReference>
<feature type="domain" description="N-acetyltransferase" evidence="1">
    <location>
        <begin position="10"/>
        <end position="170"/>
    </location>
</feature>
<reference evidence="2 3" key="1">
    <citation type="journal article" date="2022" name="Environ. Microbiol. Rep.">
        <title>Eco-phylogenetic analyses reveal divergent evolution of vitamin B12 metabolism in the marine bacterial family 'Psychromonadaceae'.</title>
        <authorList>
            <person name="Jin X."/>
            <person name="Yang Y."/>
            <person name="Cao H."/>
            <person name="Gao B."/>
            <person name="Zhao Z."/>
        </authorList>
    </citation>
    <scope>NUCLEOTIDE SEQUENCE [LARGE SCALE GENOMIC DNA]</scope>
    <source>
        <strain evidence="2 3">MKS20</strain>
    </source>
</reference>
<dbReference type="Gene3D" id="3.40.630.30">
    <property type="match status" value="1"/>
</dbReference>
<evidence type="ECO:0000313" key="2">
    <source>
        <dbReference type="EMBL" id="MCE2594666.1"/>
    </source>
</evidence>
<dbReference type="PANTHER" id="PTHR43792">
    <property type="entry name" value="GNAT FAMILY, PUTATIVE (AFU_ORTHOLOGUE AFUA_3G00765)-RELATED-RELATED"/>
    <property type="match status" value="1"/>
</dbReference>
<proteinExistence type="predicted"/>
<keyword evidence="3" id="KW-1185">Reference proteome</keyword>
<accession>A0ABS8WA84</accession>
<dbReference type="Proteomes" id="UP001201273">
    <property type="component" value="Unassembled WGS sequence"/>
</dbReference>
<comment type="caution">
    <text evidence="2">The sequence shown here is derived from an EMBL/GenBank/DDBJ whole genome shotgun (WGS) entry which is preliminary data.</text>
</comment>
<name>A0ABS8WA84_9GAMM</name>
<dbReference type="RefSeq" id="WP_233052198.1">
    <property type="nucleotide sequence ID" value="NZ_JAIMJA010000006.1"/>
</dbReference>
<sequence>MPTIAETDRLILRFFESDDVDVIYEIMSNRQVMKFSISGPLNRKQANTFLDSILDTYTSKGFSLWAVHSKEDERVIGFCGHFFHRLEGKDEIELVYRLLPDYWGQGLASEAARAATDYAFNQLGLDRLISFIADNNEASKRVAESSGFKLERETHFYDKPVLVYSLEKKA</sequence>
<organism evidence="2 3">
    <name type="scientific">Motilimonas cestriensis</name>
    <dbReference type="NCBI Taxonomy" id="2742685"/>
    <lineage>
        <taxon>Bacteria</taxon>
        <taxon>Pseudomonadati</taxon>
        <taxon>Pseudomonadota</taxon>
        <taxon>Gammaproteobacteria</taxon>
        <taxon>Alteromonadales</taxon>
        <taxon>Alteromonadales genera incertae sedis</taxon>
        <taxon>Motilimonas</taxon>
    </lineage>
</organism>
<dbReference type="InterPro" id="IPR000182">
    <property type="entry name" value="GNAT_dom"/>
</dbReference>
<evidence type="ECO:0000259" key="1">
    <source>
        <dbReference type="PROSITE" id="PS51186"/>
    </source>
</evidence>
<dbReference type="PANTHER" id="PTHR43792:SF1">
    <property type="entry name" value="N-ACETYLTRANSFERASE DOMAIN-CONTAINING PROTEIN"/>
    <property type="match status" value="1"/>
</dbReference>
<dbReference type="EMBL" id="JAIMJA010000006">
    <property type="protein sequence ID" value="MCE2594666.1"/>
    <property type="molecule type" value="Genomic_DNA"/>
</dbReference>
<dbReference type="InterPro" id="IPR016181">
    <property type="entry name" value="Acyl_CoA_acyltransferase"/>
</dbReference>
<dbReference type="InterPro" id="IPR051531">
    <property type="entry name" value="N-acetyltransferase"/>
</dbReference>
<evidence type="ECO:0000313" key="3">
    <source>
        <dbReference type="Proteomes" id="UP001201273"/>
    </source>
</evidence>
<gene>
    <name evidence="2" type="ORF">K6Y31_07540</name>
</gene>